<dbReference type="RefSeq" id="WP_165060077.1">
    <property type="nucleotide sequence ID" value="NZ_JAADJS010000003.1"/>
</dbReference>
<feature type="chain" id="PRO_5026960216" evidence="2">
    <location>
        <begin position="24"/>
        <end position="345"/>
    </location>
</feature>
<dbReference type="Pfam" id="PF03480">
    <property type="entry name" value="DctP"/>
    <property type="match status" value="1"/>
</dbReference>
<dbReference type="InterPro" id="IPR018389">
    <property type="entry name" value="DctP_fam"/>
</dbReference>
<feature type="signal peptide" evidence="2">
    <location>
        <begin position="1"/>
        <end position="23"/>
    </location>
</feature>
<name>A0A6M2B694_9GAMM</name>
<reference evidence="3 4" key="1">
    <citation type="submission" date="2020-03" db="EMBL/GenBank/DDBJ databases">
        <title>Rahnella aceri sp. nov., isoated from traditional Jeju Makgeolli.</title>
        <authorList>
            <person name="Kim I.S."/>
            <person name="Jeon D."/>
        </authorList>
    </citation>
    <scope>NUCLEOTIDE SEQUENCE [LARGE SCALE GENOMIC DNA]</scope>
    <source>
        <strain evidence="3 4">Lac-M11</strain>
    </source>
</reference>
<dbReference type="InterPro" id="IPR038404">
    <property type="entry name" value="TRAP_DctP_sf"/>
</dbReference>
<dbReference type="PANTHER" id="PTHR33376:SF15">
    <property type="entry name" value="BLL6794 PROTEIN"/>
    <property type="match status" value="1"/>
</dbReference>
<organism evidence="3 4">
    <name type="scientific">Rahnella contaminans</name>
    <dbReference type="NCBI Taxonomy" id="2703882"/>
    <lineage>
        <taxon>Bacteria</taxon>
        <taxon>Pseudomonadati</taxon>
        <taxon>Pseudomonadota</taxon>
        <taxon>Gammaproteobacteria</taxon>
        <taxon>Enterobacterales</taxon>
        <taxon>Yersiniaceae</taxon>
        <taxon>Rahnella</taxon>
    </lineage>
</organism>
<keyword evidence="4" id="KW-1185">Reference proteome</keyword>
<keyword evidence="1 2" id="KW-0732">Signal</keyword>
<dbReference type="AlphaFoldDB" id="A0A6M2B694"/>
<evidence type="ECO:0000313" key="4">
    <source>
        <dbReference type="Proteomes" id="UP000476696"/>
    </source>
</evidence>
<dbReference type="PANTHER" id="PTHR33376">
    <property type="match status" value="1"/>
</dbReference>
<dbReference type="NCBIfam" id="NF037995">
    <property type="entry name" value="TRAP_S1"/>
    <property type="match status" value="1"/>
</dbReference>
<comment type="caution">
    <text evidence="3">The sequence shown here is derived from an EMBL/GenBank/DDBJ whole genome shotgun (WGS) entry which is preliminary data.</text>
</comment>
<protein>
    <submittedName>
        <fullName evidence="3">ABC transporter substrate-binding protein</fullName>
    </submittedName>
</protein>
<dbReference type="Proteomes" id="UP000476696">
    <property type="component" value="Unassembled WGS sequence"/>
</dbReference>
<sequence length="345" mass="38252">MELIRKPLALVLALLLSPVCVNATTLLNYTDHEPLGGTRTRFINDVFFPAIEKESQGRLKINAHWGSERATGYNALSVISKGSAANMGTVVPEYAAKDLPLHQIFKSFPAGPTGDQQIAFFRRVYAEIPAFPAELHHENVVNIFFGTGYPVAFFSTHPLKNLQDIRGTTWRSASFWHQDFLRNAGAKPVTMPWGPETVKAFQTGALDGIMVNVDSGYDLKIQKMAPEVLVSRELWLGHVYLLVMNEKVWNGLAKADQDAIHRAAETAYKTAGQAMNNGYINQLDALRKGGANVRELQHSEVEHWQTVSRYPEIQAAWAKEQTAAGVTQAAPVLEKVRAILADEMK</sequence>
<evidence type="ECO:0000313" key="3">
    <source>
        <dbReference type="EMBL" id="NGX88555.1"/>
    </source>
</evidence>
<proteinExistence type="predicted"/>
<dbReference type="GO" id="GO:0055085">
    <property type="term" value="P:transmembrane transport"/>
    <property type="evidence" value="ECO:0007669"/>
    <property type="project" value="InterPro"/>
</dbReference>
<accession>A0A6M2B694</accession>
<dbReference type="EMBL" id="JAADJS010000003">
    <property type="protein sequence ID" value="NGX88555.1"/>
    <property type="molecule type" value="Genomic_DNA"/>
</dbReference>
<evidence type="ECO:0000256" key="2">
    <source>
        <dbReference type="SAM" id="SignalP"/>
    </source>
</evidence>
<evidence type="ECO:0000256" key="1">
    <source>
        <dbReference type="ARBA" id="ARBA00022729"/>
    </source>
</evidence>
<gene>
    <name evidence="3" type="ORF">GW579_15865</name>
</gene>
<dbReference type="Gene3D" id="3.40.190.170">
    <property type="entry name" value="Bacterial extracellular solute-binding protein, family 7"/>
    <property type="match status" value="1"/>
</dbReference>